<evidence type="ECO:0000313" key="1">
    <source>
        <dbReference type="EMBL" id="KAK3284998.1"/>
    </source>
</evidence>
<organism evidence="1 2">
    <name type="scientific">Cymbomonas tetramitiformis</name>
    <dbReference type="NCBI Taxonomy" id="36881"/>
    <lineage>
        <taxon>Eukaryota</taxon>
        <taxon>Viridiplantae</taxon>
        <taxon>Chlorophyta</taxon>
        <taxon>Pyramimonadophyceae</taxon>
        <taxon>Pyramimonadales</taxon>
        <taxon>Pyramimonadaceae</taxon>
        <taxon>Cymbomonas</taxon>
    </lineage>
</organism>
<gene>
    <name evidence="1" type="ORF">CYMTET_7373</name>
</gene>
<evidence type="ECO:0000313" key="2">
    <source>
        <dbReference type="Proteomes" id="UP001190700"/>
    </source>
</evidence>
<dbReference type="EMBL" id="LGRX02002017">
    <property type="protein sequence ID" value="KAK3284998.1"/>
    <property type="molecule type" value="Genomic_DNA"/>
</dbReference>
<name>A0AAE0GVL2_9CHLO</name>
<accession>A0AAE0GVL2</accession>
<proteinExistence type="predicted"/>
<dbReference type="Proteomes" id="UP001190700">
    <property type="component" value="Unassembled WGS sequence"/>
</dbReference>
<comment type="caution">
    <text evidence="1">The sequence shown here is derived from an EMBL/GenBank/DDBJ whole genome shotgun (WGS) entry which is preliminary data.</text>
</comment>
<protein>
    <submittedName>
        <fullName evidence="1">Uncharacterized protein</fullName>
    </submittedName>
</protein>
<keyword evidence="2" id="KW-1185">Reference proteome</keyword>
<sequence length="182" mass="20245">MGTMNGDCKTCLCSSILQKEYSLPKLKAGIRQYQKVVREESAELVKKRVQHLKPCILPPGYRAICCSAQKEFYKVVAAVTNPARLVSVFDGHTEYNLGKTLHAKRGSSGWAPLDCCFFVYDDPQAALCAPFPKRSKSRQESRVLLKVRCSGRGYQKGDKFAFTSITPILILTDAVNIKPVNP</sequence>
<dbReference type="AlphaFoldDB" id="A0AAE0GVL2"/>
<reference evidence="1 2" key="1">
    <citation type="journal article" date="2015" name="Genome Biol. Evol.">
        <title>Comparative Genomics of a Bacterivorous Green Alga Reveals Evolutionary Causalities and Consequences of Phago-Mixotrophic Mode of Nutrition.</title>
        <authorList>
            <person name="Burns J.A."/>
            <person name="Paasch A."/>
            <person name="Narechania A."/>
            <person name="Kim E."/>
        </authorList>
    </citation>
    <scope>NUCLEOTIDE SEQUENCE [LARGE SCALE GENOMIC DNA]</scope>
    <source>
        <strain evidence="1 2">PLY_AMNH</strain>
    </source>
</reference>